<sequence>MKSSNVRILMEKVTILVLLLVSLHIQKIYTAEIDLISDSRFLTEPDTLVSPAGIFELGFFRPGSSENKYVVNAIAQLDDTGNLIVKERIEEKILWQSFDYATDTLLPGMKLGRSFLTGKEWQLSSWENSQDPAPGEFTWSTDTNGFPQDLLKLDMVINGTEVVYSYLLRNSSVVSRLVLSSSGQLECWVGMADGKKWQLFFQLQRDFCDGYNICYAYGTCSVSTSQRCGCLDETRFVPRNQKAWEISDWSGGCVRRTPLDCRTDGFIKYSHVKLPDTRTLWYNMRMNRKECEEKCIKNCSCMAYSDTDIRGEGSGCLLWFNDLMDIRVFSQSNNGQDIFVRMAYSELVHEKKERANLKIILPVVFLGVLLIGVSSTWFHYACRKSDDQQLWEGSGEFLDVGRSQRDAMELPLFSFSTLARATARFSPENKIGEGGFGSVYKVIITLKVVY</sequence>
<dbReference type="InterPro" id="IPR011009">
    <property type="entry name" value="Kinase-like_dom_sf"/>
</dbReference>
<dbReference type="PANTHER" id="PTHR32444:SF183">
    <property type="entry name" value="APPLE DOMAIN-CONTAINING PROTEIN"/>
    <property type="match status" value="1"/>
</dbReference>
<keyword evidence="8" id="KW-1185">Reference proteome</keyword>
<dbReference type="PROSITE" id="PS50948">
    <property type="entry name" value="PAN"/>
    <property type="match status" value="1"/>
</dbReference>
<dbReference type="InterPro" id="IPR001480">
    <property type="entry name" value="Bulb-type_lectin_dom"/>
</dbReference>
<keyword evidence="4" id="KW-0812">Transmembrane</keyword>
<dbReference type="CDD" id="cd01098">
    <property type="entry name" value="PAN_AP_plant"/>
    <property type="match status" value="1"/>
</dbReference>
<evidence type="ECO:0000256" key="2">
    <source>
        <dbReference type="ARBA" id="ARBA00023157"/>
    </source>
</evidence>
<dbReference type="PANTHER" id="PTHR32444">
    <property type="entry name" value="BULB-TYPE LECTIN DOMAIN-CONTAINING PROTEIN"/>
    <property type="match status" value="1"/>
</dbReference>
<organism evidence="7 8">
    <name type="scientific">Lactuca sativa</name>
    <name type="common">Garden lettuce</name>
    <dbReference type="NCBI Taxonomy" id="4236"/>
    <lineage>
        <taxon>Eukaryota</taxon>
        <taxon>Viridiplantae</taxon>
        <taxon>Streptophyta</taxon>
        <taxon>Embryophyta</taxon>
        <taxon>Tracheophyta</taxon>
        <taxon>Spermatophyta</taxon>
        <taxon>Magnoliopsida</taxon>
        <taxon>eudicotyledons</taxon>
        <taxon>Gunneridae</taxon>
        <taxon>Pentapetalae</taxon>
        <taxon>asterids</taxon>
        <taxon>campanulids</taxon>
        <taxon>Asterales</taxon>
        <taxon>Asteraceae</taxon>
        <taxon>Cichorioideae</taxon>
        <taxon>Cichorieae</taxon>
        <taxon>Lactucinae</taxon>
        <taxon>Lactuca</taxon>
    </lineage>
</organism>
<dbReference type="InterPro" id="IPR036426">
    <property type="entry name" value="Bulb-type_lectin_dom_sf"/>
</dbReference>
<dbReference type="Gene3D" id="3.30.200.20">
    <property type="entry name" value="Phosphorylase Kinase, domain 1"/>
    <property type="match status" value="1"/>
</dbReference>
<keyword evidence="3" id="KW-0325">Glycoprotein</keyword>
<evidence type="ECO:0000256" key="1">
    <source>
        <dbReference type="ARBA" id="ARBA00022729"/>
    </source>
</evidence>
<reference evidence="7 8" key="1">
    <citation type="journal article" date="2017" name="Nat. Commun.">
        <title>Genome assembly with in vitro proximity ligation data and whole-genome triplication in lettuce.</title>
        <authorList>
            <person name="Reyes-Chin-Wo S."/>
            <person name="Wang Z."/>
            <person name="Yang X."/>
            <person name="Kozik A."/>
            <person name="Arikit S."/>
            <person name="Song C."/>
            <person name="Xia L."/>
            <person name="Froenicke L."/>
            <person name="Lavelle D.O."/>
            <person name="Truco M.J."/>
            <person name="Xia R."/>
            <person name="Zhu S."/>
            <person name="Xu C."/>
            <person name="Xu H."/>
            <person name="Xu X."/>
            <person name="Cox K."/>
            <person name="Korf I."/>
            <person name="Meyers B.C."/>
            <person name="Michelmore R.W."/>
        </authorList>
    </citation>
    <scope>NUCLEOTIDE SEQUENCE [LARGE SCALE GENOMIC DNA]</scope>
    <source>
        <strain evidence="8">cv. Salinas</strain>
        <tissue evidence="7">Seedlings</tissue>
    </source>
</reference>
<feature type="signal peptide" evidence="5">
    <location>
        <begin position="1"/>
        <end position="30"/>
    </location>
</feature>
<dbReference type="EMBL" id="NBSK02000007">
    <property type="protein sequence ID" value="KAJ0196187.1"/>
    <property type="molecule type" value="Genomic_DNA"/>
</dbReference>
<evidence type="ECO:0000256" key="5">
    <source>
        <dbReference type="SAM" id="SignalP"/>
    </source>
</evidence>
<keyword evidence="4" id="KW-0472">Membrane</keyword>
<dbReference type="Pfam" id="PF08276">
    <property type="entry name" value="PAN_2"/>
    <property type="match status" value="1"/>
</dbReference>
<accession>A0A9R1X4Z9</accession>
<dbReference type="AlphaFoldDB" id="A0A9R1X4Z9"/>
<feature type="chain" id="PRO_5040156044" description="Apple domain-containing protein" evidence="5">
    <location>
        <begin position="31"/>
        <end position="450"/>
    </location>
</feature>
<feature type="domain" description="Apple" evidence="6">
    <location>
        <begin position="261"/>
        <end position="343"/>
    </location>
</feature>
<dbReference type="Pfam" id="PF01453">
    <property type="entry name" value="B_lectin"/>
    <property type="match status" value="1"/>
</dbReference>
<dbReference type="SUPFAM" id="SSF56112">
    <property type="entry name" value="Protein kinase-like (PK-like)"/>
    <property type="match status" value="1"/>
</dbReference>
<dbReference type="Proteomes" id="UP000235145">
    <property type="component" value="Unassembled WGS sequence"/>
</dbReference>
<evidence type="ECO:0000259" key="6">
    <source>
        <dbReference type="PROSITE" id="PS50948"/>
    </source>
</evidence>
<dbReference type="Pfam" id="PF00954">
    <property type="entry name" value="S_locus_glycop"/>
    <property type="match status" value="1"/>
</dbReference>
<dbReference type="InterPro" id="IPR003609">
    <property type="entry name" value="Pan_app"/>
</dbReference>
<dbReference type="SMART" id="SM00473">
    <property type="entry name" value="PAN_AP"/>
    <property type="match status" value="1"/>
</dbReference>
<name>A0A9R1X4Z9_LACSA</name>
<feature type="transmembrane region" description="Helical" evidence="4">
    <location>
        <begin position="359"/>
        <end position="380"/>
    </location>
</feature>
<evidence type="ECO:0000256" key="3">
    <source>
        <dbReference type="ARBA" id="ARBA00023180"/>
    </source>
</evidence>
<comment type="caution">
    <text evidence="7">The sequence shown here is derived from an EMBL/GenBank/DDBJ whole genome shotgun (WGS) entry which is preliminary data.</text>
</comment>
<keyword evidence="4" id="KW-1133">Transmembrane helix</keyword>
<gene>
    <name evidence="7" type="ORF">LSAT_V11C700384280</name>
</gene>
<dbReference type="InterPro" id="IPR000858">
    <property type="entry name" value="S_locus_glycoprot_dom"/>
</dbReference>
<keyword evidence="1 5" id="KW-0732">Signal</keyword>
<evidence type="ECO:0000313" key="8">
    <source>
        <dbReference type="Proteomes" id="UP000235145"/>
    </source>
</evidence>
<protein>
    <recommendedName>
        <fullName evidence="6">Apple domain-containing protein</fullName>
    </recommendedName>
</protein>
<dbReference type="SUPFAM" id="SSF51110">
    <property type="entry name" value="alpha-D-mannose-specific plant lectins"/>
    <property type="match status" value="1"/>
</dbReference>
<dbReference type="GO" id="GO:0048544">
    <property type="term" value="P:recognition of pollen"/>
    <property type="evidence" value="ECO:0007669"/>
    <property type="project" value="InterPro"/>
</dbReference>
<evidence type="ECO:0000256" key="4">
    <source>
        <dbReference type="SAM" id="Phobius"/>
    </source>
</evidence>
<evidence type="ECO:0000313" key="7">
    <source>
        <dbReference type="EMBL" id="KAJ0196187.1"/>
    </source>
</evidence>
<keyword evidence="2" id="KW-1015">Disulfide bond</keyword>
<proteinExistence type="predicted"/>